<proteinExistence type="predicted"/>
<dbReference type="PROSITE" id="PS51257">
    <property type="entry name" value="PROKAR_LIPOPROTEIN"/>
    <property type="match status" value="1"/>
</dbReference>
<protein>
    <recommendedName>
        <fullName evidence="2">SnoaL-like domain-containing protein</fullName>
    </recommendedName>
</protein>
<gene>
    <name evidence="1" type="ORF">METZ01_LOCUS410758</name>
</gene>
<evidence type="ECO:0008006" key="2">
    <source>
        <dbReference type="Google" id="ProtNLM"/>
    </source>
</evidence>
<name>A0A382WH22_9ZZZZ</name>
<dbReference type="SUPFAM" id="SSF54427">
    <property type="entry name" value="NTF2-like"/>
    <property type="match status" value="1"/>
</dbReference>
<dbReference type="EMBL" id="UINC01159678">
    <property type="protein sequence ID" value="SVD57904.1"/>
    <property type="molecule type" value="Genomic_DNA"/>
</dbReference>
<reference evidence="1" key="1">
    <citation type="submission" date="2018-05" db="EMBL/GenBank/DDBJ databases">
        <authorList>
            <person name="Lanie J.A."/>
            <person name="Ng W.-L."/>
            <person name="Kazmierczak K.M."/>
            <person name="Andrzejewski T.M."/>
            <person name="Davidsen T.M."/>
            <person name="Wayne K.J."/>
            <person name="Tettelin H."/>
            <person name="Glass J.I."/>
            <person name="Rusch D."/>
            <person name="Podicherti R."/>
            <person name="Tsui H.-C.T."/>
            <person name="Winkler M.E."/>
        </authorList>
    </citation>
    <scope>NUCLEOTIDE SEQUENCE</scope>
</reference>
<organism evidence="1">
    <name type="scientific">marine metagenome</name>
    <dbReference type="NCBI Taxonomy" id="408172"/>
    <lineage>
        <taxon>unclassified sequences</taxon>
        <taxon>metagenomes</taxon>
        <taxon>ecological metagenomes</taxon>
    </lineage>
</organism>
<dbReference type="InterPro" id="IPR032710">
    <property type="entry name" value="NTF2-like_dom_sf"/>
</dbReference>
<dbReference type="AlphaFoldDB" id="A0A382WH22"/>
<sequence length="161" mass="18489">MKNFLLIILSITIFSCADNTSKKSEFQVGIVEMNDSKSQAMDNFTKAYLENNLETQIDLFTEDAIIHINSNDVSPAQMIEEFSRDKEFYENVENIERATTTTTFEDGNVYSNYWFTWKATSKSTGVTINNPVHSWFKWDGDKVSEGAFIFDPTEYVANMPQ</sequence>
<accession>A0A382WH22</accession>
<evidence type="ECO:0000313" key="1">
    <source>
        <dbReference type="EMBL" id="SVD57904.1"/>
    </source>
</evidence>
<dbReference type="Gene3D" id="3.10.450.50">
    <property type="match status" value="1"/>
</dbReference>